<comment type="caution">
    <text evidence="2">The sequence shown here is derived from an EMBL/GenBank/DDBJ whole genome shotgun (WGS) entry which is preliminary data.</text>
</comment>
<evidence type="ECO:0000313" key="3">
    <source>
        <dbReference type="Proteomes" id="UP000789396"/>
    </source>
</evidence>
<gene>
    <name evidence="2" type="ORF">RFULGI_LOCUS5276</name>
</gene>
<dbReference type="Proteomes" id="UP000789396">
    <property type="component" value="Unassembled WGS sequence"/>
</dbReference>
<keyword evidence="3" id="KW-1185">Reference proteome</keyword>
<protein>
    <submittedName>
        <fullName evidence="2">5404_t:CDS:1</fullName>
    </submittedName>
</protein>
<sequence length="307" mass="35302">MGLKLEPGNDKVQPGNNEIWPGNNEMQPGNNELQPSNNEMQPDNNELQPVHPDNNDEVHSVNHNETQPGSNNEVNPDSNDEVHHVSNNKGRSSIRSIDNLRSINNNDQDNFLSALNFFNGLSDDSSNEILFNEHNDDMTPLDNTYNEFLKDFYACKNILSPAKFDLQWYKLIAKYLKAADYLNSELYSSKEKWAKAYTTKFFTAGITSTSRVKSENLVIKNILQGRPNLCELAAILDHVLEEYLTKEMLFRQRHEIAQSLYYYSKIKSNNLTDERFNEEGYDEQQIHLTSLLDDLSSNDVVKIYEVQ</sequence>
<organism evidence="2 3">
    <name type="scientific">Racocetra fulgida</name>
    <dbReference type="NCBI Taxonomy" id="60492"/>
    <lineage>
        <taxon>Eukaryota</taxon>
        <taxon>Fungi</taxon>
        <taxon>Fungi incertae sedis</taxon>
        <taxon>Mucoromycota</taxon>
        <taxon>Glomeromycotina</taxon>
        <taxon>Glomeromycetes</taxon>
        <taxon>Diversisporales</taxon>
        <taxon>Gigasporaceae</taxon>
        <taxon>Racocetra</taxon>
    </lineage>
</organism>
<dbReference type="EMBL" id="CAJVPZ010005827">
    <property type="protein sequence ID" value="CAG8566346.1"/>
    <property type="molecule type" value="Genomic_DNA"/>
</dbReference>
<dbReference type="PANTHER" id="PTHR47718">
    <property type="entry name" value="OS01G0519700 PROTEIN"/>
    <property type="match status" value="1"/>
</dbReference>
<dbReference type="OrthoDB" id="2348750at2759"/>
<reference evidence="2" key="1">
    <citation type="submission" date="2021-06" db="EMBL/GenBank/DDBJ databases">
        <authorList>
            <person name="Kallberg Y."/>
            <person name="Tangrot J."/>
            <person name="Rosling A."/>
        </authorList>
    </citation>
    <scope>NUCLEOTIDE SEQUENCE</scope>
    <source>
        <strain evidence="2">IN212</strain>
    </source>
</reference>
<feature type="compositionally biased region" description="Polar residues" evidence="1">
    <location>
        <begin position="24"/>
        <end position="47"/>
    </location>
</feature>
<feature type="compositionally biased region" description="Basic and acidic residues" evidence="1">
    <location>
        <begin position="53"/>
        <end position="62"/>
    </location>
</feature>
<proteinExistence type="predicted"/>
<accession>A0A9N9BFN8</accession>
<evidence type="ECO:0000256" key="1">
    <source>
        <dbReference type="SAM" id="MobiDB-lite"/>
    </source>
</evidence>
<feature type="compositionally biased region" description="Polar residues" evidence="1">
    <location>
        <begin position="63"/>
        <end position="77"/>
    </location>
</feature>
<name>A0A9N9BFN8_9GLOM</name>
<evidence type="ECO:0000313" key="2">
    <source>
        <dbReference type="EMBL" id="CAG8566346.1"/>
    </source>
</evidence>
<feature type="region of interest" description="Disordered" evidence="1">
    <location>
        <begin position="1"/>
        <end position="93"/>
    </location>
</feature>
<dbReference type="AlphaFoldDB" id="A0A9N9BFN8"/>